<proteinExistence type="predicted"/>
<gene>
    <name evidence="2" type="ORF">GCM10012280_47720</name>
</gene>
<dbReference type="AlphaFoldDB" id="A0A918E0T0"/>
<keyword evidence="3" id="KW-1185">Reference proteome</keyword>
<dbReference type="EMBL" id="BMMS01000022">
    <property type="protein sequence ID" value="GGO93980.1"/>
    <property type="molecule type" value="Genomic_DNA"/>
</dbReference>
<protein>
    <submittedName>
        <fullName evidence="2">Uncharacterized protein</fullName>
    </submittedName>
</protein>
<organism evidence="2 3">
    <name type="scientific">Wenjunlia tyrosinilytica</name>
    <dbReference type="NCBI Taxonomy" id="1544741"/>
    <lineage>
        <taxon>Bacteria</taxon>
        <taxon>Bacillati</taxon>
        <taxon>Actinomycetota</taxon>
        <taxon>Actinomycetes</taxon>
        <taxon>Kitasatosporales</taxon>
        <taxon>Streptomycetaceae</taxon>
        <taxon>Wenjunlia</taxon>
    </lineage>
</organism>
<name>A0A918E0T0_9ACTN</name>
<sequence length="95" mass="9495">MRNTEGVRGSAAAGGSPAVGGGDNSTPVRGADRRGTHARSARLLPWPVSADLLNGAVINTLADSLEAAFCGTAPAKPVSRGATVHEDVAPGIARH</sequence>
<evidence type="ECO:0000313" key="2">
    <source>
        <dbReference type="EMBL" id="GGO93980.1"/>
    </source>
</evidence>
<feature type="region of interest" description="Disordered" evidence="1">
    <location>
        <begin position="75"/>
        <end position="95"/>
    </location>
</feature>
<accession>A0A918E0T0</accession>
<feature type="region of interest" description="Disordered" evidence="1">
    <location>
        <begin position="1"/>
        <end position="42"/>
    </location>
</feature>
<reference evidence="2" key="1">
    <citation type="journal article" date="2014" name="Int. J. Syst. Evol. Microbiol.">
        <title>Complete genome sequence of Corynebacterium casei LMG S-19264T (=DSM 44701T), isolated from a smear-ripened cheese.</title>
        <authorList>
            <consortium name="US DOE Joint Genome Institute (JGI-PGF)"/>
            <person name="Walter F."/>
            <person name="Albersmeier A."/>
            <person name="Kalinowski J."/>
            <person name="Ruckert C."/>
        </authorList>
    </citation>
    <scope>NUCLEOTIDE SEQUENCE</scope>
    <source>
        <strain evidence="2">CGMCC 4.7201</strain>
    </source>
</reference>
<comment type="caution">
    <text evidence="2">The sequence shown here is derived from an EMBL/GenBank/DDBJ whole genome shotgun (WGS) entry which is preliminary data.</text>
</comment>
<evidence type="ECO:0000256" key="1">
    <source>
        <dbReference type="SAM" id="MobiDB-lite"/>
    </source>
</evidence>
<reference evidence="2" key="2">
    <citation type="submission" date="2020-09" db="EMBL/GenBank/DDBJ databases">
        <authorList>
            <person name="Sun Q."/>
            <person name="Zhou Y."/>
        </authorList>
    </citation>
    <scope>NUCLEOTIDE SEQUENCE</scope>
    <source>
        <strain evidence="2">CGMCC 4.7201</strain>
    </source>
</reference>
<evidence type="ECO:0000313" key="3">
    <source>
        <dbReference type="Proteomes" id="UP000641932"/>
    </source>
</evidence>
<feature type="compositionally biased region" description="Low complexity" evidence="1">
    <location>
        <begin position="1"/>
        <end position="16"/>
    </location>
</feature>
<dbReference type="Proteomes" id="UP000641932">
    <property type="component" value="Unassembled WGS sequence"/>
</dbReference>